<dbReference type="InterPro" id="IPR051907">
    <property type="entry name" value="DoxX-like_oxidoreductase"/>
</dbReference>
<evidence type="ECO:0000256" key="2">
    <source>
        <dbReference type="ARBA" id="ARBA00006679"/>
    </source>
</evidence>
<keyword evidence="4 7" id="KW-0812">Transmembrane</keyword>
<accession>A0ABP3PK48</accession>
<dbReference type="Pfam" id="PF07681">
    <property type="entry name" value="DoxX"/>
    <property type="match status" value="1"/>
</dbReference>
<reference evidence="9" key="1">
    <citation type="journal article" date="2019" name="Int. J. Syst. Evol. Microbiol.">
        <title>The Global Catalogue of Microorganisms (GCM) 10K type strain sequencing project: providing services to taxonomists for standard genome sequencing and annotation.</title>
        <authorList>
            <consortium name="The Broad Institute Genomics Platform"/>
            <consortium name="The Broad Institute Genome Sequencing Center for Infectious Disease"/>
            <person name="Wu L."/>
            <person name="Ma J."/>
        </authorList>
    </citation>
    <scope>NUCLEOTIDE SEQUENCE [LARGE SCALE GENOMIC DNA]</scope>
    <source>
        <strain evidence="9">JCM 9933</strain>
    </source>
</reference>
<sequence length="152" mass="15930">MSSMTTATTTTSGTPAFLSDWAPRLLSVLRIMAALLYMAHGTQKLLGFPAMPGGRPMPELLTLQGVSGILELVLGVLLVLGLFTRPAAFVASGHMAFAYFIGHAPRNFFPALNGGDAAILFCFVFLYLAASGPGPWSLDAARTGRGATLAAR</sequence>
<evidence type="ECO:0000256" key="7">
    <source>
        <dbReference type="SAM" id="Phobius"/>
    </source>
</evidence>
<feature type="transmembrane region" description="Helical" evidence="7">
    <location>
        <begin position="21"/>
        <end position="39"/>
    </location>
</feature>
<name>A0ABP3PK48_9PROT</name>
<evidence type="ECO:0000313" key="8">
    <source>
        <dbReference type="EMBL" id="GAA0567599.1"/>
    </source>
</evidence>
<evidence type="ECO:0000256" key="5">
    <source>
        <dbReference type="ARBA" id="ARBA00022989"/>
    </source>
</evidence>
<organism evidence="8 9">
    <name type="scientific">Craurococcus roseus</name>
    <dbReference type="NCBI Taxonomy" id="77585"/>
    <lineage>
        <taxon>Bacteria</taxon>
        <taxon>Pseudomonadati</taxon>
        <taxon>Pseudomonadota</taxon>
        <taxon>Alphaproteobacteria</taxon>
        <taxon>Acetobacterales</taxon>
        <taxon>Acetobacteraceae</taxon>
        <taxon>Craurococcus</taxon>
    </lineage>
</organism>
<feature type="transmembrane region" description="Helical" evidence="7">
    <location>
        <begin position="111"/>
        <end position="130"/>
    </location>
</feature>
<proteinExistence type="inferred from homology"/>
<evidence type="ECO:0000313" key="9">
    <source>
        <dbReference type="Proteomes" id="UP001501588"/>
    </source>
</evidence>
<keyword evidence="3" id="KW-1003">Cell membrane</keyword>
<feature type="transmembrane region" description="Helical" evidence="7">
    <location>
        <begin position="60"/>
        <end position="80"/>
    </location>
</feature>
<dbReference type="PANTHER" id="PTHR33452">
    <property type="entry name" value="OXIDOREDUCTASE CATD-RELATED"/>
    <property type="match status" value="1"/>
</dbReference>
<dbReference type="Proteomes" id="UP001501588">
    <property type="component" value="Unassembled WGS sequence"/>
</dbReference>
<keyword evidence="9" id="KW-1185">Reference proteome</keyword>
<evidence type="ECO:0000256" key="1">
    <source>
        <dbReference type="ARBA" id="ARBA00004651"/>
    </source>
</evidence>
<evidence type="ECO:0000256" key="3">
    <source>
        <dbReference type="ARBA" id="ARBA00022475"/>
    </source>
</evidence>
<comment type="similarity">
    <text evidence="2">Belongs to the DoxX family.</text>
</comment>
<evidence type="ECO:0000256" key="4">
    <source>
        <dbReference type="ARBA" id="ARBA00022692"/>
    </source>
</evidence>
<keyword evidence="6 7" id="KW-0472">Membrane</keyword>
<comment type="subcellular location">
    <subcellularLocation>
        <location evidence="1">Cell membrane</location>
        <topology evidence="1">Multi-pass membrane protein</topology>
    </subcellularLocation>
</comment>
<gene>
    <name evidence="8" type="ORF">GCM10009416_02020</name>
</gene>
<keyword evidence="5 7" id="KW-1133">Transmembrane helix</keyword>
<dbReference type="RefSeq" id="WP_343893267.1">
    <property type="nucleotide sequence ID" value="NZ_BAAAFZ010000004.1"/>
</dbReference>
<comment type="caution">
    <text evidence="8">The sequence shown here is derived from an EMBL/GenBank/DDBJ whole genome shotgun (WGS) entry which is preliminary data.</text>
</comment>
<protein>
    <submittedName>
        <fullName evidence="8">DoxX family protein</fullName>
    </submittedName>
</protein>
<dbReference type="PANTHER" id="PTHR33452:SF4">
    <property type="entry name" value="BLL4328 PROTEIN"/>
    <property type="match status" value="1"/>
</dbReference>
<evidence type="ECO:0000256" key="6">
    <source>
        <dbReference type="ARBA" id="ARBA00023136"/>
    </source>
</evidence>
<dbReference type="InterPro" id="IPR032808">
    <property type="entry name" value="DoxX"/>
</dbReference>
<dbReference type="EMBL" id="BAAAFZ010000004">
    <property type="protein sequence ID" value="GAA0567599.1"/>
    <property type="molecule type" value="Genomic_DNA"/>
</dbReference>